<keyword evidence="3" id="KW-1185">Reference proteome</keyword>
<name>A0AAW0T3D2_SCYPA</name>
<sequence length="75" mass="8411">MQRGAPRPSAVQHSSPVKTLGKGHHQQPHTGVQWRCDHPGAARPGEVDKTRYEEMKLLSCITSEDRSHLFERLGV</sequence>
<organism evidence="2 3">
    <name type="scientific">Scylla paramamosain</name>
    <name type="common">Mud crab</name>
    <dbReference type="NCBI Taxonomy" id="85552"/>
    <lineage>
        <taxon>Eukaryota</taxon>
        <taxon>Metazoa</taxon>
        <taxon>Ecdysozoa</taxon>
        <taxon>Arthropoda</taxon>
        <taxon>Crustacea</taxon>
        <taxon>Multicrustacea</taxon>
        <taxon>Malacostraca</taxon>
        <taxon>Eumalacostraca</taxon>
        <taxon>Eucarida</taxon>
        <taxon>Decapoda</taxon>
        <taxon>Pleocyemata</taxon>
        <taxon>Brachyura</taxon>
        <taxon>Eubrachyura</taxon>
        <taxon>Portunoidea</taxon>
        <taxon>Portunidae</taxon>
        <taxon>Portuninae</taxon>
        <taxon>Scylla</taxon>
    </lineage>
</organism>
<evidence type="ECO:0000313" key="2">
    <source>
        <dbReference type="EMBL" id="KAK8382093.1"/>
    </source>
</evidence>
<proteinExistence type="predicted"/>
<accession>A0AAW0T3D2</accession>
<feature type="region of interest" description="Disordered" evidence="1">
    <location>
        <begin position="1"/>
        <end position="48"/>
    </location>
</feature>
<reference evidence="2 3" key="1">
    <citation type="submission" date="2023-03" db="EMBL/GenBank/DDBJ databases">
        <title>High-quality genome of Scylla paramamosain provides insights in environmental adaptation.</title>
        <authorList>
            <person name="Zhang L."/>
        </authorList>
    </citation>
    <scope>NUCLEOTIDE SEQUENCE [LARGE SCALE GENOMIC DNA]</scope>
    <source>
        <strain evidence="2">LZ_2023a</strain>
        <tissue evidence="2">Muscle</tissue>
    </source>
</reference>
<protein>
    <submittedName>
        <fullName evidence="2">Uncharacterized protein</fullName>
    </submittedName>
</protein>
<evidence type="ECO:0000313" key="3">
    <source>
        <dbReference type="Proteomes" id="UP001487740"/>
    </source>
</evidence>
<dbReference type="EMBL" id="JARAKH010000039">
    <property type="protein sequence ID" value="KAK8382093.1"/>
    <property type="molecule type" value="Genomic_DNA"/>
</dbReference>
<dbReference type="AlphaFoldDB" id="A0AAW0T3D2"/>
<comment type="caution">
    <text evidence="2">The sequence shown here is derived from an EMBL/GenBank/DDBJ whole genome shotgun (WGS) entry which is preliminary data.</text>
</comment>
<dbReference type="Proteomes" id="UP001487740">
    <property type="component" value="Unassembled WGS sequence"/>
</dbReference>
<feature type="compositionally biased region" description="Basic and acidic residues" evidence="1">
    <location>
        <begin position="35"/>
        <end position="48"/>
    </location>
</feature>
<evidence type="ECO:0000256" key="1">
    <source>
        <dbReference type="SAM" id="MobiDB-lite"/>
    </source>
</evidence>
<gene>
    <name evidence="2" type="ORF">O3P69_015211</name>
</gene>